<name>A0A200QZR6_MACCD</name>
<evidence type="ECO:0000313" key="2">
    <source>
        <dbReference type="Proteomes" id="UP000195402"/>
    </source>
</evidence>
<dbReference type="InParanoid" id="A0A200QZR6"/>
<proteinExistence type="predicted"/>
<accession>A0A200QZR6</accession>
<dbReference type="AlphaFoldDB" id="A0A200QZR6"/>
<keyword evidence="2" id="KW-1185">Reference proteome</keyword>
<reference evidence="1 2" key="1">
    <citation type="journal article" date="2017" name="Mol. Plant">
        <title>The Genome of Medicinal Plant Macleaya cordata Provides New Insights into Benzylisoquinoline Alkaloids Metabolism.</title>
        <authorList>
            <person name="Liu X."/>
            <person name="Liu Y."/>
            <person name="Huang P."/>
            <person name="Ma Y."/>
            <person name="Qing Z."/>
            <person name="Tang Q."/>
            <person name="Cao H."/>
            <person name="Cheng P."/>
            <person name="Zheng Y."/>
            <person name="Yuan Z."/>
            <person name="Zhou Y."/>
            <person name="Liu J."/>
            <person name="Tang Z."/>
            <person name="Zhuo Y."/>
            <person name="Zhang Y."/>
            <person name="Yu L."/>
            <person name="Huang J."/>
            <person name="Yang P."/>
            <person name="Peng Q."/>
            <person name="Zhang J."/>
            <person name="Jiang W."/>
            <person name="Zhang Z."/>
            <person name="Lin K."/>
            <person name="Ro D.K."/>
            <person name="Chen X."/>
            <person name="Xiong X."/>
            <person name="Shang Y."/>
            <person name="Huang S."/>
            <person name="Zeng J."/>
        </authorList>
    </citation>
    <scope>NUCLEOTIDE SEQUENCE [LARGE SCALE GENOMIC DNA]</scope>
    <source>
        <strain evidence="2">cv. BLH2017</strain>
        <tissue evidence="1">Root</tissue>
    </source>
</reference>
<dbReference type="Proteomes" id="UP000195402">
    <property type="component" value="Unassembled WGS sequence"/>
</dbReference>
<comment type="caution">
    <text evidence="1">The sequence shown here is derived from an EMBL/GenBank/DDBJ whole genome shotgun (WGS) entry which is preliminary data.</text>
</comment>
<sequence>MQRRSAGQSLSHEVIRHMIRNRHRLPPFGTFRPGGSMKGLVRQVGVQYCNQGGKHIWMAKISTSVMMNGGGGLHLQQATKPLPRRKLFQTKRPVGVLEPIQENCTKITDMIKNIPKNIHMYFSSLSFSL</sequence>
<evidence type="ECO:0000313" key="1">
    <source>
        <dbReference type="EMBL" id="OVA15955.1"/>
    </source>
</evidence>
<dbReference type="EMBL" id="MVGT01000727">
    <property type="protein sequence ID" value="OVA15955.1"/>
    <property type="molecule type" value="Genomic_DNA"/>
</dbReference>
<organism evidence="1 2">
    <name type="scientific">Macleaya cordata</name>
    <name type="common">Five-seeded plume-poppy</name>
    <name type="synonym">Bocconia cordata</name>
    <dbReference type="NCBI Taxonomy" id="56857"/>
    <lineage>
        <taxon>Eukaryota</taxon>
        <taxon>Viridiplantae</taxon>
        <taxon>Streptophyta</taxon>
        <taxon>Embryophyta</taxon>
        <taxon>Tracheophyta</taxon>
        <taxon>Spermatophyta</taxon>
        <taxon>Magnoliopsida</taxon>
        <taxon>Ranunculales</taxon>
        <taxon>Papaveraceae</taxon>
        <taxon>Papaveroideae</taxon>
        <taxon>Macleaya</taxon>
    </lineage>
</organism>
<protein>
    <submittedName>
        <fullName evidence="1">Uncharacterized protein</fullName>
    </submittedName>
</protein>
<gene>
    <name evidence="1" type="ORF">BVC80_1823g9</name>
</gene>